<dbReference type="PANTHER" id="PTHR11839">
    <property type="entry name" value="UDP/ADP-SUGAR PYROPHOSPHATASE"/>
    <property type="match status" value="1"/>
</dbReference>
<dbReference type="PROSITE" id="PS51462">
    <property type="entry name" value="NUDIX"/>
    <property type="match status" value="1"/>
</dbReference>
<keyword evidence="1 4" id="KW-0378">Hydrolase</keyword>
<dbReference type="VEuPathDB" id="PiroplasmaDB:TA10150"/>
<dbReference type="GO" id="GO:0005634">
    <property type="term" value="C:nucleus"/>
    <property type="evidence" value="ECO:0007669"/>
    <property type="project" value="TreeGrafter"/>
</dbReference>
<dbReference type="AlphaFoldDB" id="A0A3B0MZ01"/>
<feature type="domain" description="Nudix hydrolase" evidence="2">
    <location>
        <begin position="84"/>
        <end position="226"/>
    </location>
</feature>
<dbReference type="GO" id="GO:0047631">
    <property type="term" value="F:ADP-ribose diphosphatase activity"/>
    <property type="evidence" value="ECO:0007669"/>
    <property type="project" value="TreeGrafter"/>
</dbReference>
<dbReference type="EMBL" id="UIVT01000004">
    <property type="protein sequence ID" value="SVP94852.1"/>
    <property type="molecule type" value="Genomic_DNA"/>
</dbReference>
<evidence type="ECO:0000313" key="4">
    <source>
        <dbReference type="EMBL" id="SVP95513.1"/>
    </source>
</evidence>
<dbReference type="Gene3D" id="3.90.79.10">
    <property type="entry name" value="Nucleoside Triphosphate Pyrophosphohydrolase"/>
    <property type="match status" value="1"/>
</dbReference>
<dbReference type="EMBL" id="UIVS01000004">
    <property type="protein sequence ID" value="SVP95513.1"/>
    <property type="molecule type" value="Genomic_DNA"/>
</dbReference>
<organism evidence="4">
    <name type="scientific">Theileria annulata</name>
    <dbReference type="NCBI Taxonomy" id="5874"/>
    <lineage>
        <taxon>Eukaryota</taxon>
        <taxon>Sar</taxon>
        <taxon>Alveolata</taxon>
        <taxon>Apicomplexa</taxon>
        <taxon>Aconoidasida</taxon>
        <taxon>Piroplasmida</taxon>
        <taxon>Theileriidae</taxon>
        <taxon>Theileria</taxon>
    </lineage>
</organism>
<dbReference type="Pfam" id="PF00293">
    <property type="entry name" value="NUDIX"/>
    <property type="match status" value="1"/>
</dbReference>
<dbReference type="InterPro" id="IPR000086">
    <property type="entry name" value="NUDIX_hydrolase_dom"/>
</dbReference>
<sequence length="233" mass="26425">MRQNPVPTSSSVILRRISIEKSPWIKLERIFYRDSSSNDDNFSDHCDHFESFMCDEDGSPLNLGNNIKYWDIFSRNTVDPSVTSNSATALAFCYTRRSGDYIFYLSVVEQFRPSVNSKTLEFPSGICDRDESVTRCALRELKEETGYTGELLINSPNLPTSVLGNDNTCLVTVMVNMDSEVNLNPVQSLEPTENITSHIFPLNNLLQNLKQHCNKSGSKIADNLYRNIYSVKI</sequence>
<reference evidence="4" key="1">
    <citation type="submission" date="2018-07" db="EMBL/GenBank/DDBJ databases">
        <authorList>
            <person name="Quirk P.G."/>
            <person name="Krulwich T.A."/>
        </authorList>
    </citation>
    <scope>NUCLEOTIDE SEQUENCE</scope>
    <source>
        <strain evidence="4">Anand</strain>
    </source>
</reference>
<proteinExistence type="predicted"/>
<name>A0A3B0MZ01_THEAN</name>
<dbReference type="PROSITE" id="PS00893">
    <property type="entry name" value="NUDIX_BOX"/>
    <property type="match status" value="1"/>
</dbReference>
<dbReference type="PANTHER" id="PTHR11839:SF1">
    <property type="entry name" value="ADP-SUGAR PYROPHOSPHATASE"/>
    <property type="match status" value="1"/>
</dbReference>
<accession>A0A3B0MZ01</accession>
<evidence type="ECO:0000313" key="3">
    <source>
        <dbReference type="EMBL" id="SVP94852.1"/>
    </source>
</evidence>
<dbReference type="GO" id="GO:0019693">
    <property type="term" value="P:ribose phosphate metabolic process"/>
    <property type="evidence" value="ECO:0007669"/>
    <property type="project" value="TreeGrafter"/>
</dbReference>
<evidence type="ECO:0000259" key="2">
    <source>
        <dbReference type="PROSITE" id="PS51462"/>
    </source>
</evidence>
<gene>
    <name evidence="3" type="ORF">TAT_000367400</name>
    <name evidence="4" type="ORF">TAV_000367400</name>
</gene>
<dbReference type="CDD" id="cd18888">
    <property type="entry name" value="NUDIX_ADPRase_Nudt5"/>
    <property type="match status" value="1"/>
</dbReference>
<dbReference type="GO" id="GO:0006753">
    <property type="term" value="P:nucleoside phosphate metabolic process"/>
    <property type="evidence" value="ECO:0007669"/>
    <property type="project" value="TreeGrafter"/>
</dbReference>
<protein>
    <submittedName>
        <fullName evidence="4">Nucleoside diphosphate hydrolase, putative</fullName>
    </submittedName>
</protein>
<dbReference type="InterPro" id="IPR015797">
    <property type="entry name" value="NUDIX_hydrolase-like_dom_sf"/>
</dbReference>
<dbReference type="InterPro" id="IPR020084">
    <property type="entry name" value="NUDIX_hydrolase_CS"/>
</dbReference>
<dbReference type="SUPFAM" id="SSF55811">
    <property type="entry name" value="Nudix"/>
    <property type="match status" value="1"/>
</dbReference>
<evidence type="ECO:0000256" key="1">
    <source>
        <dbReference type="ARBA" id="ARBA00022801"/>
    </source>
</evidence>